<dbReference type="Gene3D" id="3.40.50.1820">
    <property type="entry name" value="alpha/beta hydrolase"/>
    <property type="match status" value="1"/>
</dbReference>
<dbReference type="InterPro" id="IPR029058">
    <property type="entry name" value="AB_hydrolase_fold"/>
</dbReference>
<dbReference type="SMART" id="SM00824">
    <property type="entry name" value="PKS_TE"/>
    <property type="match status" value="1"/>
</dbReference>
<dbReference type="Proteomes" id="UP000320239">
    <property type="component" value="Unassembled WGS sequence"/>
</dbReference>
<dbReference type="InterPro" id="IPR001031">
    <property type="entry name" value="Thioesterase"/>
</dbReference>
<reference evidence="2 3" key="1">
    <citation type="submission" date="2019-06" db="EMBL/GenBank/DDBJ databases">
        <title>Sequencing the genomes of 1000 actinobacteria strains.</title>
        <authorList>
            <person name="Klenk H.-P."/>
        </authorList>
    </citation>
    <scope>NUCLEOTIDE SEQUENCE [LARGE SCALE GENOMIC DNA]</scope>
    <source>
        <strain evidence="2 3">DSM 43866</strain>
    </source>
</reference>
<evidence type="ECO:0000313" key="3">
    <source>
        <dbReference type="Proteomes" id="UP000320239"/>
    </source>
</evidence>
<keyword evidence="3" id="KW-1185">Reference proteome</keyword>
<name>A0A561WJZ2_ACTTI</name>
<evidence type="ECO:0000259" key="1">
    <source>
        <dbReference type="SMART" id="SM00824"/>
    </source>
</evidence>
<dbReference type="Pfam" id="PF00975">
    <property type="entry name" value="Thioesterase"/>
    <property type="match status" value="1"/>
</dbReference>
<accession>A0A561WJZ2</accession>
<comment type="caution">
    <text evidence="2">The sequence shown here is derived from an EMBL/GenBank/DDBJ whole genome shotgun (WGS) entry which is preliminary data.</text>
</comment>
<dbReference type="SUPFAM" id="SSF53474">
    <property type="entry name" value="alpha/beta-Hydrolases"/>
    <property type="match status" value="1"/>
</dbReference>
<sequence>MTDLDRIIPLHTSDSGTPLYCVHSSSGSAYSYLGLARTLDRPVYGIEAPGFDGAREPVRSVPALSAEYVAALREVRPDGPYLLLGWSLGGILALDMARRLTDLGESVPAVVMVDVSVPEVAPLPAEKTIVRRFVHEILASLGAPTPAGLLERWPDDAPSDELLAAAADLLPPELDAELLTERYGVFRALVQASYGFAVTQPYHGPVTHVMASESLGPHLDWSPMAKDLTEHTVTGTHHSIWSAANLPALARLISTALPA</sequence>
<dbReference type="RefSeq" id="WP_122977351.1">
    <property type="nucleotide sequence ID" value="NZ_BOMX01000077.1"/>
</dbReference>
<evidence type="ECO:0000313" key="2">
    <source>
        <dbReference type="EMBL" id="TWG24194.1"/>
    </source>
</evidence>
<dbReference type="EMBL" id="VIWY01000002">
    <property type="protein sequence ID" value="TWG24194.1"/>
    <property type="molecule type" value="Genomic_DNA"/>
</dbReference>
<proteinExistence type="predicted"/>
<dbReference type="AlphaFoldDB" id="A0A561WJZ2"/>
<dbReference type="InterPro" id="IPR020802">
    <property type="entry name" value="TesA-like"/>
</dbReference>
<gene>
    <name evidence="2" type="ORF">FHX34_102747</name>
</gene>
<organism evidence="2 3">
    <name type="scientific">Actinoplanes teichomyceticus</name>
    <dbReference type="NCBI Taxonomy" id="1867"/>
    <lineage>
        <taxon>Bacteria</taxon>
        <taxon>Bacillati</taxon>
        <taxon>Actinomycetota</taxon>
        <taxon>Actinomycetes</taxon>
        <taxon>Micromonosporales</taxon>
        <taxon>Micromonosporaceae</taxon>
        <taxon>Actinoplanes</taxon>
    </lineage>
</organism>
<feature type="domain" description="Thioesterase TesA-like" evidence="1">
    <location>
        <begin position="20"/>
        <end position="257"/>
    </location>
</feature>
<dbReference type="OrthoDB" id="2472181at2"/>
<protein>
    <submittedName>
        <fullName evidence="2">Thioesterase domain-containing protein</fullName>
    </submittedName>
</protein>